<evidence type="ECO:0000256" key="1">
    <source>
        <dbReference type="SAM" id="Phobius"/>
    </source>
</evidence>
<keyword evidence="1" id="KW-1133">Transmembrane helix</keyword>
<evidence type="ECO:0000313" key="2">
    <source>
        <dbReference type="EMBL" id="QHT24258.1"/>
    </source>
</evidence>
<proteinExistence type="predicted"/>
<sequence length="227" mass="24655">MLYGFLSLLPYGIILTAMVIMGFFALLTQVPGPVATELVIAVGAITLFVMGVFVIVTTFCVTIRPVEEFVGDATEARICALMKRTDDFIQNEVGIAGIDNPGLVSAKRAKLAAAAEPLLMCDAFADYECILKKKEPVDEDKRLSRMERTLMRFVYPEIAKACAVASCDRPCETLTLKAADTEIGRLAAINAVADGLDRQLAIIDEKTASLRRGELSECDRQKGLATQ</sequence>
<dbReference type="EMBL" id="MN739743">
    <property type="protein sequence ID" value="QHT24258.1"/>
    <property type="molecule type" value="Genomic_DNA"/>
</dbReference>
<keyword evidence="1" id="KW-0812">Transmembrane</keyword>
<name>A0A6C0E663_9ZZZZ</name>
<dbReference type="AlphaFoldDB" id="A0A6C0E663"/>
<reference evidence="2" key="1">
    <citation type="journal article" date="2020" name="Nature">
        <title>Giant virus diversity and host interactions through global metagenomics.</title>
        <authorList>
            <person name="Schulz F."/>
            <person name="Roux S."/>
            <person name="Paez-Espino D."/>
            <person name="Jungbluth S."/>
            <person name="Walsh D.A."/>
            <person name="Denef V.J."/>
            <person name="McMahon K.D."/>
            <person name="Konstantinidis K.T."/>
            <person name="Eloe-Fadrosh E.A."/>
            <person name="Kyrpides N.C."/>
            <person name="Woyke T."/>
        </authorList>
    </citation>
    <scope>NUCLEOTIDE SEQUENCE</scope>
    <source>
        <strain evidence="2">GVMAG-M-3300023179-138</strain>
    </source>
</reference>
<feature type="transmembrane region" description="Helical" evidence="1">
    <location>
        <begin position="6"/>
        <end position="26"/>
    </location>
</feature>
<organism evidence="2">
    <name type="scientific">viral metagenome</name>
    <dbReference type="NCBI Taxonomy" id="1070528"/>
    <lineage>
        <taxon>unclassified sequences</taxon>
        <taxon>metagenomes</taxon>
        <taxon>organismal metagenomes</taxon>
    </lineage>
</organism>
<feature type="transmembrane region" description="Helical" evidence="1">
    <location>
        <begin position="38"/>
        <end position="59"/>
    </location>
</feature>
<accession>A0A6C0E663</accession>
<protein>
    <submittedName>
        <fullName evidence="2">Uncharacterized protein</fullName>
    </submittedName>
</protein>
<keyword evidence="1" id="KW-0472">Membrane</keyword>